<dbReference type="InterPro" id="IPR001647">
    <property type="entry name" value="HTH_TetR"/>
</dbReference>
<dbReference type="SUPFAM" id="SSF46689">
    <property type="entry name" value="Homeodomain-like"/>
    <property type="match status" value="1"/>
</dbReference>
<dbReference type="PANTHER" id="PTHR30055:SF220">
    <property type="entry name" value="TETR-FAMILY REGULATORY PROTEIN"/>
    <property type="match status" value="1"/>
</dbReference>
<dbReference type="PRINTS" id="PR00455">
    <property type="entry name" value="HTHTETR"/>
</dbReference>
<dbReference type="AlphaFoldDB" id="A0A6J7F7Q2"/>
<dbReference type="Gene3D" id="1.10.357.10">
    <property type="entry name" value="Tetracycline Repressor, domain 2"/>
    <property type="match status" value="1"/>
</dbReference>
<dbReference type="InterPro" id="IPR036271">
    <property type="entry name" value="Tet_transcr_reg_TetR-rel_C_sf"/>
</dbReference>
<dbReference type="PROSITE" id="PS50977">
    <property type="entry name" value="HTH_TETR_2"/>
    <property type="match status" value="1"/>
</dbReference>
<dbReference type="InterPro" id="IPR009057">
    <property type="entry name" value="Homeodomain-like_sf"/>
</dbReference>
<evidence type="ECO:0000313" key="3">
    <source>
        <dbReference type="EMBL" id="CAB4891636.1"/>
    </source>
</evidence>
<evidence type="ECO:0000256" key="1">
    <source>
        <dbReference type="ARBA" id="ARBA00023125"/>
    </source>
</evidence>
<protein>
    <submittedName>
        <fullName evidence="3">Unannotated protein</fullName>
    </submittedName>
</protein>
<sequence>MAPRTTTPTTDGPATRDRILLAAASLLDEAAGGAVSTRAVCERAGVQAPTLYHHFGSRQGLLDAVVSHGFREHLAARQDREGGTPEDPVDAVREGWDAHVRFGLDHPETYAMIYGAVRPGEPCGVAREVEAMIRATLEPAARSGRLRVTPAQAAAEVFAASSGVTLALIQQPADGRDDGLSHRVRDAVLAAVLVDGPSSPTPAPGDGPAASAVALTAALDAADDPPLSPGERVLLRELLDRLAGG</sequence>
<dbReference type="InterPro" id="IPR050109">
    <property type="entry name" value="HTH-type_TetR-like_transc_reg"/>
</dbReference>
<gene>
    <name evidence="3" type="ORF">UFOPK3564_00025</name>
</gene>
<reference evidence="3" key="1">
    <citation type="submission" date="2020-05" db="EMBL/GenBank/DDBJ databases">
        <authorList>
            <person name="Chiriac C."/>
            <person name="Salcher M."/>
            <person name="Ghai R."/>
            <person name="Kavagutti S V."/>
        </authorList>
    </citation>
    <scope>NUCLEOTIDE SEQUENCE</scope>
</reference>
<evidence type="ECO:0000259" key="2">
    <source>
        <dbReference type="PROSITE" id="PS50977"/>
    </source>
</evidence>
<dbReference type="GO" id="GO:0003700">
    <property type="term" value="F:DNA-binding transcription factor activity"/>
    <property type="evidence" value="ECO:0007669"/>
    <property type="project" value="TreeGrafter"/>
</dbReference>
<dbReference type="EMBL" id="CAFBMK010000001">
    <property type="protein sequence ID" value="CAB4891636.1"/>
    <property type="molecule type" value="Genomic_DNA"/>
</dbReference>
<accession>A0A6J7F7Q2</accession>
<feature type="domain" description="HTH tetR-type" evidence="2">
    <location>
        <begin position="13"/>
        <end position="73"/>
    </location>
</feature>
<keyword evidence="1" id="KW-0238">DNA-binding</keyword>
<dbReference type="Pfam" id="PF00440">
    <property type="entry name" value="TetR_N"/>
    <property type="match status" value="1"/>
</dbReference>
<dbReference type="PANTHER" id="PTHR30055">
    <property type="entry name" value="HTH-TYPE TRANSCRIPTIONAL REGULATOR RUTR"/>
    <property type="match status" value="1"/>
</dbReference>
<dbReference type="GO" id="GO:0000976">
    <property type="term" value="F:transcription cis-regulatory region binding"/>
    <property type="evidence" value="ECO:0007669"/>
    <property type="project" value="TreeGrafter"/>
</dbReference>
<dbReference type="SUPFAM" id="SSF48498">
    <property type="entry name" value="Tetracyclin repressor-like, C-terminal domain"/>
    <property type="match status" value="1"/>
</dbReference>
<name>A0A6J7F7Q2_9ZZZZ</name>
<organism evidence="3">
    <name type="scientific">freshwater metagenome</name>
    <dbReference type="NCBI Taxonomy" id="449393"/>
    <lineage>
        <taxon>unclassified sequences</taxon>
        <taxon>metagenomes</taxon>
        <taxon>ecological metagenomes</taxon>
    </lineage>
</organism>
<proteinExistence type="predicted"/>